<reference evidence="2" key="1">
    <citation type="submission" date="2020-11" db="EMBL/GenBank/DDBJ databases">
        <authorList>
            <person name="Tran Van P."/>
        </authorList>
    </citation>
    <scope>NUCLEOTIDE SEQUENCE</scope>
</reference>
<keyword evidence="1" id="KW-1133">Transmembrane helix</keyword>
<evidence type="ECO:0000313" key="2">
    <source>
        <dbReference type="EMBL" id="CAD7462475.1"/>
    </source>
</evidence>
<keyword evidence="1" id="KW-0812">Transmembrane</keyword>
<proteinExistence type="predicted"/>
<protein>
    <submittedName>
        <fullName evidence="2">Uncharacterized protein</fullName>
    </submittedName>
</protein>
<dbReference type="EMBL" id="OE006134">
    <property type="protein sequence ID" value="CAD7462475.1"/>
    <property type="molecule type" value="Genomic_DNA"/>
</dbReference>
<accession>A0A7R9IQ12</accession>
<gene>
    <name evidence="2" type="ORF">TTEB3V08_LOCUS10366</name>
</gene>
<evidence type="ECO:0000256" key="1">
    <source>
        <dbReference type="SAM" id="Phobius"/>
    </source>
</evidence>
<dbReference type="AlphaFoldDB" id="A0A7R9IQ12"/>
<keyword evidence="1" id="KW-0472">Membrane</keyword>
<sequence length="357" mass="41131">MSRLGTYKPIMTCLLLAHRGQILYHWELKRRGFSYLRRLFFHFFLPLFIAVLLLTVISSSAAMYSSYVQSGANFCQISLSHGRVKVRGADEGAVDEPGCGSNREKCRLREAMLPRNLRLCNLLLIHFLVDLVLLHERQEGPLSTHFVKIIIHRSTTRCNRSGVDLCLFSLSRAAQEQVQSNLAPRLCHRQRCNRFGATLFLYDPEIFWSSRTVERKWILCVLVTALRLNIDSLRHHKRDTPNPHQKCLSERGNSALKTNTQTLTPGPDEEQMRELPLLQLAVWWRNVVYLFAPQTKMAQEQKCFICDTNILDSALVEYLTRFWLEPGSPHTSHLVMDSGSLGFLEPEDRRLVRGRAI</sequence>
<organism evidence="2">
    <name type="scientific">Timema tahoe</name>
    <dbReference type="NCBI Taxonomy" id="61484"/>
    <lineage>
        <taxon>Eukaryota</taxon>
        <taxon>Metazoa</taxon>
        <taxon>Ecdysozoa</taxon>
        <taxon>Arthropoda</taxon>
        <taxon>Hexapoda</taxon>
        <taxon>Insecta</taxon>
        <taxon>Pterygota</taxon>
        <taxon>Neoptera</taxon>
        <taxon>Polyneoptera</taxon>
        <taxon>Phasmatodea</taxon>
        <taxon>Timematodea</taxon>
        <taxon>Timematoidea</taxon>
        <taxon>Timematidae</taxon>
        <taxon>Timema</taxon>
    </lineage>
</organism>
<name>A0A7R9IQ12_9NEOP</name>
<feature type="transmembrane region" description="Helical" evidence="1">
    <location>
        <begin position="39"/>
        <end position="64"/>
    </location>
</feature>